<dbReference type="InterPro" id="IPR019734">
    <property type="entry name" value="TPR_rpt"/>
</dbReference>
<reference evidence="3" key="2">
    <citation type="submission" date="2021-04" db="EMBL/GenBank/DDBJ databases">
        <title>Sarcopeltis skottsbergii and Sarcopeltis antarctica (Gigartinaceae, Rhodophyta), a new genus and new species from Antarctica.</title>
        <authorList>
            <person name="Leister G."/>
            <person name="Gabrielson P."/>
            <person name="Hommersand M."/>
        </authorList>
    </citation>
    <scope>NUCLEOTIDE SEQUENCE</scope>
</reference>
<sequence>MLTIYLICLITFLLPVCLLITIAIYRLYEQFYISITILNQQSINKINIYNTLTLSKIYIEQNRWISSILILESRINQKNELIEQFYNNLGSCFTQIKAYNLSKYYYMKAIEQQPKYRSALYNLGHIYQILDDPKNADKIYHKIMKLDHNHTNNKKSMKYDK</sequence>
<accession>A0A7M3VH31</accession>
<dbReference type="EMBL" id="MT032182">
    <property type="protein sequence ID" value="QOS04483.1"/>
    <property type="molecule type" value="Genomic_DNA"/>
</dbReference>
<feature type="transmembrane region" description="Helical" evidence="2">
    <location>
        <begin position="6"/>
        <end position="28"/>
    </location>
</feature>
<dbReference type="SUPFAM" id="SSF48452">
    <property type="entry name" value="TPR-like"/>
    <property type="match status" value="1"/>
</dbReference>
<keyword evidence="3" id="KW-0934">Plastid</keyword>
<organism evidence="3">
    <name type="scientific">Sarcopeltis skottsbergii</name>
    <name type="common">Red alga</name>
    <name type="synonym">Gigartina skottsbergii</name>
    <dbReference type="NCBI Taxonomy" id="2765380"/>
    <lineage>
        <taxon>Eukaryota</taxon>
        <taxon>Rhodophyta</taxon>
        <taxon>Florideophyceae</taxon>
        <taxon>Rhodymeniophycidae</taxon>
        <taxon>Gigartinales</taxon>
        <taxon>Gigartinaceae</taxon>
        <taxon>Sarcopeltis</taxon>
    </lineage>
</organism>
<gene>
    <name evidence="3" type="primary">ycf37</name>
</gene>
<feature type="repeat" description="TPR" evidence="1">
    <location>
        <begin position="83"/>
        <end position="116"/>
    </location>
</feature>
<dbReference type="SMART" id="SM00028">
    <property type="entry name" value="TPR"/>
    <property type="match status" value="2"/>
</dbReference>
<protein>
    <submittedName>
        <fullName evidence="3">Uncharacterized protein</fullName>
    </submittedName>
</protein>
<dbReference type="PROSITE" id="PS50005">
    <property type="entry name" value="TPR"/>
    <property type="match status" value="2"/>
</dbReference>
<reference evidence="3" key="1">
    <citation type="submission" date="2020-02" db="EMBL/GenBank/DDBJ databases">
        <authorList>
            <person name="Hughey J.R."/>
        </authorList>
    </citation>
    <scope>NUCLEOTIDE SEQUENCE</scope>
</reference>
<name>A0A7M3VH31_SARSK</name>
<keyword evidence="1" id="KW-0802">TPR repeat</keyword>
<keyword evidence="2" id="KW-0472">Membrane</keyword>
<dbReference type="Pfam" id="PF13181">
    <property type="entry name" value="TPR_8"/>
    <property type="match status" value="2"/>
</dbReference>
<evidence type="ECO:0000313" key="3">
    <source>
        <dbReference type="EMBL" id="QOS04483.1"/>
    </source>
</evidence>
<evidence type="ECO:0000256" key="2">
    <source>
        <dbReference type="SAM" id="Phobius"/>
    </source>
</evidence>
<proteinExistence type="predicted"/>
<evidence type="ECO:0000256" key="1">
    <source>
        <dbReference type="PROSITE-ProRule" id="PRU00339"/>
    </source>
</evidence>
<dbReference type="AlphaFoldDB" id="A0A7M3VH31"/>
<keyword evidence="2" id="KW-1133">Transmembrane helix</keyword>
<keyword evidence="2" id="KW-0812">Transmembrane</keyword>
<geneLocation type="chloroplast" evidence="3"/>
<feature type="repeat" description="TPR" evidence="1">
    <location>
        <begin position="117"/>
        <end position="150"/>
    </location>
</feature>
<dbReference type="Gene3D" id="1.25.40.10">
    <property type="entry name" value="Tetratricopeptide repeat domain"/>
    <property type="match status" value="1"/>
</dbReference>
<dbReference type="InterPro" id="IPR011990">
    <property type="entry name" value="TPR-like_helical_dom_sf"/>
</dbReference>
<keyword evidence="3" id="KW-0150">Chloroplast</keyword>